<comment type="similarity">
    <text evidence="3">Belongs to the cyanase family.</text>
</comment>
<reference evidence="5 6" key="1">
    <citation type="submission" date="2020-08" db="EMBL/GenBank/DDBJ databases">
        <title>Sequencing the genomes of 1000 actinobacteria strains.</title>
        <authorList>
            <person name="Klenk H.-P."/>
        </authorList>
    </citation>
    <scope>NUCLEOTIDE SEQUENCE [LARGE SCALE GENOMIC DNA]</scope>
    <source>
        <strain evidence="5 6">DSM 45584</strain>
    </source>
</reference>
<name>A0A840PWZ6_9PSEU</name>
<comment type="caution">
    <text evidence="5">The sequence shown here is derived from an EMBL/GenBank/DDBJ whole genome shotgun (WGS) entry which is preliminary data.</text>
</comment>
<dbReference type="Pfam" id="PF21291">
    <property type="entry name" value="CYNS_N"/>
    <property type="match status" value="1"/>
</dbReference>
<dbReference type="PRINTS" id="PR01693">
    <property type="entry name" value="CYANASE"/>
</dbReference>
<dbReference type="GO" id="GO:0003677">
    <property type="term" value="F:DNA binding"/>
    <property type="evidence" value="ECO:0007669"/>
    <property type="project" value="InterPro"/>
</dbReference>
<feature type="active site" evidence="3">
    <location>
        <position position="88"/>
    </location>
</feature>
<dbReference type="InterPro" id="IPR003712">
    <property type="entry name" value="Cyanate_lyase_C"/>
</dbReference>
<evidence type="ECO:0000259" key="4">
    <source>
        <dbReference type="SMART" id="SM01116"/>
    </source>
</evidence>
<comment type="function">
    <text evidence="1 3">Catalyzes the reaction of cyanate with bicarbonate to produce ammonia and carbon dioxide.</text>
</comment>
<feature type="domain" description="Cyanate lyase C-terminal" evidence="4">
    <location>
        <begin position="75"/>
        <end position="146"/>
    </location>
</feature>
<organism evidence="5 6">
    <name type="scientific">Saccharopolyspora phatthalungensis</name>
    <dbReference type="NCBI Taxonomy" id="664693"/>
    <lineage>
        <taxon>Bacteria</taxon>
        <taxon>Bacillati</taxon>
        <taxon>Actinomycetota</taxon>
        <taxon>Actinomycetes</taxon>
        <taxon>Pseudonocardiales</taxon>
        <taxon>Pseudonocardiaceae</taxon>
        <taxon>Saccharopolyspora</taxon>
    </lineage>
</organism>
<dbReference type="NCBIfam" id="TIGR00673">
    <property type="entry name" value="cynS"/>
    <property type="match status" value="1"/>
</dbReference>
<feature type="active site" evidence="3">
    <location>
        <position position="114"/>
    </location>
</feature>
<dbReference type="Pfam" id="PF02560">
    <property type="entry name" value="Cyanate_lyase"/>
    <property type="match status" value="1"/>
</dbReference>
<comment type="catalytic activity">
    <reaction evidence="3">
        <text>cyanate + hydrogencarbonate + 3 H(+) = NH4(+) + 2 CO2</text>
        <dbReference type="Rhea" id="RHEA:11120"/>
        <dbReference type="ChEBI" id="CHEBI:15378"/>
        <dbReference type="ChEBI" id="CHEBI:16526"/>
        <dbReference type="ChEBI" id="CHEBI:17544"/>
        <dbReference type="ChEBI" id="CHEBI:28938"/>
        <dbReference type="ChEBI" id="CHEBI:29195"/>
        <dbReference type="EC" id="4.2.1.104"/>
    </reaction>
</comment>
<gene>
    <name evidence="3" type="primary">cynS</name>
    <name evidence="5" type="ORF">BJ970_000370</name>
</gene>
<keyword evidence="6" id="KW-1185">Reference proteome</keyword>
<evidence type="ECO:0000256" key="1">
    <source>
        <dbReference type="ARBA" id="ARBA00003561"/>
    </source>
</evidence>
<sequence length="146" mass="16556">MIGKLEAGELIAAERARREVSWREISEAIDKPLLWTIAALLGQHPVGREDAEKVADLLDLDQATVDALRRQPYRGTTEVVPTDPTVYRFYEVLQVYGGAIKEAIHEEFGDGIMSAINFKIDVERRLDPEGDRVVVTLDGKFLDYRW</sequence>
<dbReference type="InterPro" id="IPR010982">
    <property type="entry name" value="Lambda_DNA-bd_dom_sf"/>
</dbReference>
<accession>A0A840PWZ6</accession>
<dbReference type="NCBIfam" id="NF002773">
    <property type="entry name" value="PRK02866.1"/>
    <property type="match status" value="1"/>
</dbReference>
<dbReference type="InterPro" id="IPR048564">
    <property type="entry name" value="CYNS_N"/>
</dbReference>
<dbReference type="SMART" id="SM01116">
    <property type="entry name" value="Cyanate_lyase"/>
    <property type="match status" value="1"/>
</dbReference>
<dbReference type="AlphaFoldDB" id="A0A840PWZ6"/>
<dbReference type="Gene3D" id="3.30.1160.10">
    <property type="entry name" value="Cyanate lyase, C-terminal domain"/>
    <property type="match status" value="1"/>
</dbReference>
<dbReference type="PANTHER" id="PTHR34186">
    <property type="entry name" value="CYANATE HYDRATASE"/>
    <property type="match status" value="1"/>
</dbReference>
<dbReference type="RefSeq" id="WP_184722787.1">
    <property type="nucleotide sequence ID" value="NZ_JACHIW010000001.1"/>
</dbReference>
<dbReference type="PIRSF" id="PIRSF001263">
    <property type="entry name" value="Cyanate_hydratas"/>
    <property type="match status" value="1"/>
</dbReference>
<dbReference type="SUPFAM" id="SSF47413">
    <property type="entry name" value="lambda repressor-like DNA-binding domains"/>
    <property type="match status" value="1"/>
</dbReference>
<evidence type="ECO:0000313" key="6">
    <source>
        <dbReference type="Proteomes" id="UP000584374"/>
    </source>
</evidence>
<dbReference type="InterPro" id="IPR036581">
    <property type="entry name" value="Cyanate_lyase_C_sf"/>
</dbReference>
<dbReference type="InterPro" id="IPR008076">
    <property type="entry name" value="Cyanase"/>
</dbReference>
<keyword evidence="2 3" id="KW-0456">Lyase</keyword>
<dbReference type="GO" id="GO:0008824">
    <property type="term" value="F:cyanate hydratase activity"/>
    <property type="evidence" value="ECO:0007669"/>
    <property type="project" value="UniProtKB-UniRule"/>
</dbReference>
<dbReference type="EC" id="4.2.1.104" evidence="3"/>
<evidence type="ECO:0000256" key="3">
    <source>
        <dbReference type="HAMAP-Rule" id="MF_00535"/>
    </source>
</evidence>
<evidence type="ECO:0000256" key="2">
    <source>
        <dbReference type="ARBA" id="ARBA00023239"/>
    </source>
</evidence>
<protein>
    <recommendedName>
        <fullName evidence="3">Cyanate hydratase</fullName>
        <shortName evidence="3">Cyanase</shortName>
        <ecNumber evidence="3">4.2.1.104</ecNumber>
    </recommendedName>
    <alternativeName>
        <fullName evidence="3">Cyanate hydrolase</fullName>
    </alternativeName>
    <alternativeName>
        <fullName evidence="3">Cyanate lyase</fullName>
    </alternativeName>
</protein>
<evidence type="ECO:0000313" key="5">
    <source>
        <dbReference type="EMBL" id="MBB5152836.1"/>
    </source>
</evidence>
<dbReference type="PANTHER" id="PTHR34186:SF2">
    <property type="entry name" value="CYANATE HYDRATASE"/>
    <property type="match status" value="1"/>
</dbReference>
<dbReference type="EMBL" id="JACHIW010000001">
    <property type="protein sequence ID" value="MBB5152836.1"/>
    <property type="molecule type" value="Genomic_DNA"/>
</dbReference>
<dbReference type="Gene3D" id="1.10.260.40">
    <property type="entry name" value="lambda repressor-like DNA-binding domains"/>
    <property type="match status" value="1"/>
</dbReference>
<proteinExistence type="inferred from homology"/>
<dbReference type="SUPFAM" id="SSF55234">
    <property type="entry name" value="Cyanase C-terminal domain"/>
    <property type="match status" value="1"/>
</dbReference>
<feature type="active site" evidence="3">
    <location>
        <position position="91"/>
    </location>
</feature>
<dbReference type="Proteomes" id="UP000584374">
    <property type="component" value="Unassembled WGS sequence"/>
</dbReference>
<dbReference type="CDD" id="cd00559">
    <property type="entry name" value="Cyanase_C"/>
    <property type="match status" value="1"/>
</dbReference>
<dbReference type="HAMAP" id="MF_00535">
    <property type="entry name" value="Cyanate_hydrat"/>
    <property type="match status" value="1"/>
</dbReference>